<evidence type="ECO:0000313" key="2">
    <source>
        <dbReference type="EMBL" id="EST12036.1"/>
    </source>
</evidence>
<sequence>MSNKYLSVNDNQLPAFKDDEINQIIDTDIAISDDIYDQFFEQRAQGKQYKVKNVSGTTFEEIFEEYTPDPVKRGPTDVEISQQQNAQLLLQLAQQEQTIKDMQNQNAAIMLQLAQSQGGAS</sequence>
<dbReference type="Proteomes" id="UP000018296">
    <property type="component" value="Unassembled WGS sequence"/>
</dbReference>
<dbReference type="OrthoDB" id="1938501at2"/>
<feature type="coiled-coil region" evidence="1">
    <location>
        <begin position="78"/>
        <end position="112"/>
    </location>
</feature>
<dbReference type="STRING" id="1395513.P343_07880"/>
<accession>V6IZ03</accession>
<evidence type="ECO:0000313" key="3">
    <source>
        <dbReference type="Proteomes" id="UP000018296"/>
    </source>
</evidence>
<protein>
    <submittedName>
        <fullName evidence="2">Uncharacterized protein</fullName>
    </submittedName>
</protein>
<reference evidence="2 3" key="1">
    <citation type="journal article" date="2013" name="Genome Announc.">
        <title>Genome Sequence of Sporolactobacillus laevolacticus DSM442, an Efficient Polymer-Grade D-Lactate Producer from Agricultural Waste Cottonseed as a Nitrogen Source.</title>
        <authorList>
            <person name="Wang H."/>
            <person name="Wang L."/>
            <person name="Ju J."/>
            <person name="Yu B."/>
            <person name="Ma Y."/>
        </authorList>
    </citation>
    <scope>NUCLEOTIDE SEQUENCE [LARGE SCALE GENOMIC DNA]</scope>
    <source>
        <strain evidence="2 3">DSM 442</strain>
    </source>
</reference>
<dbReference type="RefSeq" id="WP_023509846.1">
    <property type="nucleotide sequence ID" value="NZ_AWTC01000006.1"/>
</dbReference>
<dbReference type="PATRIC" id="fig|1395513.3.peg.1599"/>
<comment type="caution">
    <text evidence="2">The sequence shown here is derived from an EMBL/GenBank/DDBJ whole genome shotgun (WGS) entry which is preliminary data.</text>
</comment>
<dbReference type="EMBL" id="AWTC01000006">
    <property type="protein sequence ID" value="EST12036.1"/>
    <property type="molecule type" value="Genomic_DNA"/>
</dbReference>
<evidence type="ECO:0000256" key="1">
    <source>
        <dbReference type="SAM" id="Coils"/>
    </source>
</evidence>
<proteinExistence type="predicted"/>
<gene>
    <name evidence="2" type="ORF">P343_07880</name>
</gene>
<name>V6IZ03_9BACL</name>
<organism evidence="2 3">
    <name type="scientific">Sporolactobacillus laevolacticus DSM 442</name>
    <dbReference type="NCBI Taxonomy" id="1395513"/>
    <lineage>
        <taxon>Bacteria</taxon>
        <taxon>Bacillati</taxon>
        <taxon>Bacillota</taxon>
        <taxon>Bacilli</taxon>
        <taxon>Bacillales</taxon>
        <taxon>Sporolactobacillaceae</taxon>
        <taxon>Sporolactobacillus</taxon>
    </lineage>
</organism>
<dbReference type="AlphaFoldDB" id="V6IZ03"/>
<keyword evidence="3" id="KW-1185">Reference proteome</keyword>
<keyword evidence="1" id="KW-0175">Coiled coil</keyword>